<evidence type="ECO:0000313" key="3">
    <source>
        <dbReference type="EMBL" id="MDT0350318.1"/>
    </source>
</evidence>
<name>A0ABU2NBC1_9PSEU</name>
<comment type="similarity">
    <text evidence="1">Belongs to the YciI family.</text>
</comment>
<dbReference type="SUPFAM" id="SSF54909">
    <property type="entry name" value="Dimeric alpha+beta barrel"/>
    <property type="match status" value="1"/>
</dbReference>
<dbReference type="Proteomes" id="UP001183202">
    <property type="component" value="Unassembled WGS sequence"/>
</dbReference>
<evidence type="ECO:0000256" key="1">
    <source>
        <dbReference type="ARBA" id="ARBA00007689"/>
    </source>
</evidence>
<sequence length="119" mass="12765">MKYMLLIYPPRMTDASDSACTPPAIEEWMLFDKTIKDAGVVVSDAALQDPTVATTVRVGNSGERTVTDGPFAETRELIGGFYVVDVPNLDVALDWAARCPGSQAGGTIEVRPVADFEQG</sequence>
<dbReference type="Gene3D" id="3.30.70.1060">
    <property type="entry name" value="Dimeric alpha+beta barrel"/>
    <property type="match status" value="1"/>
</dbReference>
<dbReference type="PANTHER" id="PTHR35174:SF3">
    <property type="entry name" value="BLL7171 PROTEIN"/>
    <property type="match status" value="1"/>
</dbReference>
<proteinExistence type="inferred from homology"/>
<accession>A0ABU2NBC1</accession>
<evidence type="ECO:0000259" key="2">
    <source>
        <dbReference type="Pfam" id="PF03795"/>
    </source>
</evidence>
<comment type="caution">
    <text evidence="3">The sequence shown here is derived from an EMBL/GenBank/DDBJ whole genome shotgun (WGS) entry which is preliminary data.</text>
</comment>
<dbReference type="InterPro" id="IPR005545">
    <property type="entry name" value="YCII"/>
</dbReference>
<protein>
    <submittedName>
        <fullName evidence="3">YciI family protein</fullName>
    </submittedName>
</protein>
<dbReference type="RefSeq" id="WP_311556352.1">
    <property type="nucleotide sequence ID" value="NZ_JAVREJ010000007.1"/>
</dbReference>
<keyword evidence="4" id="KW-1185">Reference proteome</keyword>
<feature type="domain" description="YCII-related" evidence="2">
    <location>
        <begin position="1"/>
        <end position="116"/>
    </location>
</feature>
<evidence type="ECO:0000313" key="4">
    <source>
        <dbReference type="Proteomes" id="UP001183202"/>
    </source>
</evidence>
<dbReference type="EMBL" id="JAVREJ010000007">
    <property type="protein sequence ID" value="MDT0350318.1"/>
    <property type="molecule type" value="Genomic_DNA"/>
</dbReference>
<reference evidence="4" key="1">
    <citation type="submission" date="2023-07" db="EMBL/GenBank/DDBJ databases">
        <title>30 novel species of actinomycetes from the DSMZ collection.</title>
        <authorList>
            <person name="Nouioui I."/>
        </authorList>
    </citation>
    <scope>NUCLEOTIDE SEQUENCE [LARGE SCALE GENOMIC DNA]</scope>
    <source>
        <strain evidence="4">DSM 45834</strain>
    </source>
</reference>
<dbReference type="PANTHER" id="PTHR35174">
    <property type="entry name" value="BLL7171 PROTEIN-RELATED"/>
    <property type="match status" value="1"/>
</dbReference>
<gene>
    <name evidence="3" type="ORF">RM445_12370</name>
</gene>
<dbReference type="InterPro" id="IPR011008">
    <property type="entry name" value="Dimeric_a/b-barrel"/>
</dbReference>
<dbReference type="Pfam" id="PF03795">
    <property type="entry name" value="YCII"/>
    <property type="match status" value="1"/>
</dbReference>
<organism evidence="3 4">
    <name type="scientific">Pseudonocardia charpentierae</name>
    <dbReference type="NCBI Taxonomy" id="3075545"/>
    <lineage>
        <taxon>Bacteria</taxon>
        <taxon>Bacillati</taxon>
        <taxon>Actinomycetota</taxon>
        <taxon>Actinomycetes</taxon>
        <taxon>Pseudonocardiales</taxon>
        <taxon>Pseudonocardiaceae</taxon>
        <taxon>Pseudonocardia</taxon>
    </lineage>
</organism>